<sequence length="336" mass="35733">MAGLVCHAGAQSSTSSVTTTTAVTSGEVTVHTITVGKVENQFEPNSLVAIPGDIVSFQFYPGNHSVARAQYGFPCVPYEDITGLPGFHSGFQPVNFTLEANTIWNLTINDTSPVFYYCGAPGSCIGWGMLGVINPATDEPLDTQLELAKQANYMIEPGQPLPIDAFNSLSSLAATATQVTLTVTATNSWEPTLTSSAPSSTASAAAAATPTTSSKSTSTLSPGAIAGIAVGAAAVALIAAGLFFMLGRNRSMKEELGRLQHNREQEVQGGRSAPYMTEGSVKHFSNQLPPYQYTPWQEHKPVGMPGMQERYDNSRMSSVPTDNDRYVGYVWSIKYA</sequence>
<keyword evidence="1" id="KW-0472">Membrane</keyword>
<reference evidence="2" key="1">
    <citation type="submission" date="2023-08" db="EMBL/GenBank/DDBJ databases">
        <title>Black Yeasts Isolated from many extreme environments.</title>
        <authorList>
            <person name="Coleine C."/>
            <person name="Stajich J.E."/>
            <person name="Selbmann L."/>
        </authorList>
    </citation>
    <scope>NUCLEOTIDE SEQUENCE</scope>
    <source>
        <strain evidence="2">CCFEE 5401</strain>
    </source>
</reference>
<dbReference type="PANTHER" id="PTHR34883:SF8">
    <property type="entry name" value="EXTRACELLULAR SERINE-RICH PROTEIN (AFU_ORTHOLOGUE AFUA_6G00670)"/>
    <property type="match status" value="1"/>
</dbReference>
<dbReference type="Gene3D" id="2.60.40.420">
    <property type="entry name" value="Cupredoxins - blue copper proteins"/>
    <property type="match status" value="1"/>
</dbReference>
<keyword evidence="1" id="KW-1133">Transmembrane helix</keyword>
<evidence type="ECO:0000313" key="3">
    <source>
        <dbReference type="Proteomes" id="UP001310890"/>
    </source>
</evidence>
<comment type="caution">
    <text evidence="2">The sequence shown here is derived from an EMBL/GenBank/DDBJ whole genome shotgun (WGS) entry which is preliminary data.</text>
</comment>
<keyword evidence="1" id="KW-0812">Transmembrane</keyword>
<dbReference type="AlphaFoldDB" id="A0AAN7YGF1"/>
<protein>
    <recommendedName>
        <fullName evidence="4">Extracellular serine-rich protein</fullName>
    </recommendedName>
</protein>
<dbReference type="CDD" id="cd00920">
    <property type="entry name" value="Cupredoxin"/>
    <property type="match status" value="1"/>
</dbReference>
<dbReference type="SUPFAM" id="SSF49503">
    <property type="entry name" value="Cupredoxins"/>
    <property type="match status" value="1"/>
</dbReference>
<organism evidence="2 3">
    <name type="scientific">Meristemomyces frigidus</name>
    <dbReference type="NCBI Taxonomy" id="1508187"/>
    <lineage>
        <taxon>Eukaryota</taxon>
        <taxon>Fungi</taxon>
        <taxon>Dikarya</taxon>
        <taxon>Ascomycota</taxon>
        <taxon>Pezizomycotina</taxon>
        <taxon>Dothideomycetes</taxon>
        <taxon>Dothideomycetidae</taxon>
        <taxon>Mycosphaerellales</taxon>
        <taxon>Teratosphaeriaceae</taxon>
        <taxon>Meristemomyces</taxon>
    </lineage>
</organism>
<accession>A0AAN7YGF1</accession>
<name>A0AAN7YGF1_9PEZI</name>
<evidence type="ECO:0000313" key="2">
    <source>
        <dbReference type="EMBL" id="KAK5112736.1"/>
    </source>
</evidence>
<dbReference type="InterPro" id="IPR008972">
    <property type="entry name" value="Cupredoxin"/>
</dbReference>
<dbReference type="PANTHER" id="PTHR34883">
    <property type="entry name" value="SERINE-RICH PROTEIN, PUTATIVE-RELATED-RELATED"/>
    <property type="match status" value="1"/>
</dbReference>
<dbReference type="Proteomes" id="UP001310890">
    <property type="component" value="Unassembled WGS sequence"/>
</dbReference>
<feature type="transmembrane region" description="Helical" evidence="1">
    <location>
        <begin position="224"/>
        <end position="246"/>
    </location>
</feature>
<gene>
    <name evidence="2" type="ORF">LTR62_003834</name>
</gene>
<dbReference type="InterPro" id="IPR052953">
    <property type="entry name" value="Ser-rich/MCO-related"/>
</dbReference>
<dbReference type="EMBL" id="JAVRRL010000028">
    <property type="protein sequence ID" value="KAK5112736.1"/>
    <property type="molecule type" value="Genomic_DNA"/>
</dbReference>
<evidence type="ECO:0008006" key="4">
    <source>
        <dbReference type="Google" id="ProtNLM"/>
    </source>
</evidence>
<evidence type="ECO:0000256" key="1">
    <source>
        <dbReference type="SAM" id="Phobius"/>
    </source>
</evidence>
<proteinExistence type="predicted"/>